<evidence type="ECO:0000259" key="1">
    <source>
        <dbReference type="PROSITE" id="PS51186"/>
    </source>
</evidence>
<dbReference type="PANTHER" id="PTHR43617">
    <property type="entry name" value="L-AMINO ACID N-ACETYLTRANSFERASE"/>
    <property type="match status" value="1"/>
</dbReference>
<dbReference type="InterPro" id="IPR016181">
    <property type="entry name" value="Acyl_CoA_acyltransferase"/>
</dbReference>
<dbReference type="SUPFAM" id="SSF55729">
    <property type="entry name" value="Acyl-CoA N-acyltransferases (Nat)"/>
    <property type="match status" value="1"/>
</dbReference>
<dbReference type="PANTHER" id="PTHR43617:SF38">
    <property type="entry name" value="N-ACETYLTRANSFERASE DOMAIN-CONTAINING PROTEIN"/>
    <property type="match status" value="1"/>
</dbReference>
<dbReference type="InterPro" id="IPR050276">
    <property type="entry name" value="MshD_Acetyltransferase"/>
</dbReference>
<dbReference type="AlphaFoldDB" id="A0A644WAM9"/>
<sequence>MEIGEADEISRIYAASWKYAYRGMVPQAYLYELSELRWSPFLAENPSNSFVLLERGEYIGTSSISPARDEKMAGWGEIISLYLLPEYFGKGYGKVLFQNSVQELNRRGFARIYLWTLEDNQRAIRFYEKLGFTNDGGTISCKIGGKALTEVRYILIGD</sequence>
<proteinExistence type="predicted"/>
<gene>
    <name evidence="2" type="primary">mshD_8</name>
    <name evidence="2" type="ORF">SDC9_45840</name>
</gene>
<keyword evidence="2" id="KW-0012">Acyltransferase</keyword>
<dbReference type="GO" id="GO:0035447">
    <property type="term" value="F:mycothiol synthase activity"/>
    <property type="evidence" value="ECO:0007669"/>
    <property type="project" value="UniProtKB-EC"/>
</dbReference>
<organism evidence="2">
    <name type="scientific">bioreactor metagenome</name>
    <dbReference type="NCBI Taxonomy" id="1076179"/>
    <lineage>
        <taxon>unclassified sequences</taxon>
        <taxon>metagenomes</taxon>
        <taxon>ecological metagenomes</taxon>
    </lineage>
</organism>
<protein>
    <submittedName>
        <fullName evidence="2">Mycothiol acetyltransferase</fullName>
        <ecNumber evidence="2">2.3.1.189</ecNumber>
    </submittedName>
</protein>
<reference evidence="2" key="1">
    <citation type="submission" date="2019-08" db="EMBL/GenBank/DDBJ databases">
        <authorList>
            <person name="Kucharzyk K."/>
            <person name="Murdoch R.W."/>
            <person name="Higgins S."/>
            <person name="Loffler F."/>
        </authorList>
    </citation>
    <scope>NUCLEOTIDE SEQUENCE</scope>
</reference>
<name>A0A644WAM9_9ZZZZ</name>
<evidence type="ECO:0000313" key="2">
    <source>
        <dbReference type="EMBL" id="MPL99622.1"/>
    </source>
</evidence>
<dbReference type="InterPro" id="IPR000182">
    <property type="entry name" value="GNAT_dom"/>
</dbReference>
<dbReference type="Pfam" id="PF00583">
    <property type="entry name" value="Acetyltransf_1"/>
    <property type="match status" value="1"/>
</dbReference>
<comment type="caution">
    <text evidence="2">The sequence shown here is derived from an EMBL/GenBank/DDBJ whole genome shotgun (WGS) entry which is preliminary data.</text>
</comment>
<dbReference type="PROSITE" id="PS51186">
    <property type="entry name" value="GNAT"/>
    <property type="match status" value="1"/>
</dbReference>
<feature type="domain" description="N-acetyltransferase" evidence="1">
    <location>
        <begin position="1"/>
        <end position="155"/>
    </location>
</feature>
<accession>A0A644WAM9</accession>
<dbReference type="EMBL" id="VSSQ01000678">
    <property type="protein sequence ID" value="MPL99622.1"/>
    <property type="molecule type" value="Genomic_DNA"/>
</dbReference>
<keyword evidence="2" id="KW-0808">Transferase</keyword>
<dbReference type="Gene3D" id="3.40.630.30">
    <property type="match status" value="1"/>
</dbReference>
<dbReference type="CDD" id="cd04301">
    <property type="entry name" value="NAT_SF"/>
    <property type="match status" value="1"/>
</dbReference>
<dbReference type="EC" id="2.3.1.189" evidence="2"/>